<name>A0AA38LWY5_9TREE</name>
<reference evidence="2" key="1">
    <citation type="journal article" date="2022" name="G3 (Bethesda)">
        <title>High quality genome of the basidiomycete yeast Dioszegia hungarica PDD-24b-2 isolated from cloud water.</title>
        <authorList>
            <person name="Jarrige D."/>
            <person name="Haridas S."/>
            <person name="Bleykasten-Grosshans C."/>
            <person name="Joly M."/>
            <person name="Nadalig T."/>
            <person name="Sancelme M."/>
            <person name="Vuilleumier S."/>
            <person name="Grigoriev I.V."/>
            <person name="Amato P."/>
            <person name="Bringel F."/>
        </authorList>
    </citation>
    <scope>NUCLEOTIDE SEQUENCE</scope>
    <source>
        <strain evidence="2">PDD-24b-2</strain>
    </source>
</reference>
<keyword evidence="3" id="KW-1185">Reference proteome</keyword>
<feature type="region of interest" description="Disordered" evidence="1">
    <location>
        <begin position="250"/>
        <end position="385"/>
    </location>
</feature>
<dbReference type="EMBL" id="JAKWFO010000001">
    <property type="protein sequence ID" value="KAI9639342.1"/>
    <property type="molecule type" value="Genomic_DNA"/>
</dbReference>
<feature type="compositionally biased region" description="Polar residues" evidence="1">
    <location>
        <begin position="580"/>
        <end position="589"/>
    </location>
</feature>
<feature type="compositionally biased region" description="Basic residues" evidence="1">
    <location>
        <begin position="604"/>
        <end position="615"/>
    </location>
</feature>
<dbReference type="AlphaFoldDB" id="A0AA38LWY5"/>
<protein>
    <submittedName>
        <fullName evidence="2">Uncharacterized protein</fullName>
    </submittedName>
</protein>
<accession>A0AA38LWY5</accession>
<evidence type="ECO:0000313" key="3">
    <source>
        <dbReference type="Proteomes" id="UP001164286"/>
    </source>
</evidence>
<feature type="compositionally biased region" description="Gly residues" evidence="1">
    <location>
        <begin position="67"/>
        <end position="80"/>
    </location>
</feature>
<evidence type="ECO:0000256" key="1">
    <source>
        <dbReference type="SAM" id="MobiDB-lite"/>
    </source>
</evidence>
<dbReference type="RefSeq" id="XP_052949119.1">
    <property type="nucleotide sequence ID" value="XM_053090703.1"/>
</dbReference>
<feature type="region of interest" description="Disordered" evidence="1">
    <location>
        <begin position="565"/>
        <end position="615"/>
    </location>
</feature>
<feature type="compositionally biased region" description="Low complexity" evidence="1">
    <location>
        <begin position="141"/>
        <end position="174"/>
    </location>
</feature>
<dbReference type="Proteomes" id="UP001164286">
    <property type="component" value="Unassembled WGS sequence"/>
</dbReference>
<comment type="caution">
    <text evidence="2">The sequence shown here is derived from an EMBL/GenBank/DDBJ whole genome shotgun (WGS) entry which is preliminary data.</text>
</comment>
<sequence>MVLHSLVVPTSPLPHQAEPPPLTRSPSSLLGLTESQKRRRKNMSRASSNEPTVAGGLSNWRRQPKAGGIGTGTGTTGSGGTSEKKKRKGALGMGMQGTPAKRGKRSHSKSMGVHSTPAVKIRSRSQSQSRPHGVQGKDVSAESSLSSLGSLPSSADMLTLSPQSLIPDLSSPSLPAITRTARKEDVFDSTYVLSPKERTSEELEDMDRLIQDAEAGKAGQEFPEEEEVMEDEMGALYGWKEDVLWSVQGSVESATGSAPLQPGTSERNESVDDPTIRNGTIYHDILMSMNDNSQPSTSPSSRTKARSSTIRNRQPTPRKPSSSGTEPRTARRTSALTAIIASDSPDEATFYTARTSRAPVDQSARCESISDEGEQAEDLVRPASARKQRHAISGADLFRLQHLATAGDTQHTMASRQPRSVPDERQRDQPLGNDFRPTLSQLLNASDPVKRNVRLSDLLKSTQSTGDPLTQQSEDYSLEYSRKQGPLPKDVSEIASAGAAGVTTELDLHYPFDDFSQPPEPDFQGASSDGHEALPLSPVPDSDVSTLRAWQFRGDPALLVPFAPSSQLSPRSPSPPLSHISFTASRSPSVQPPTSPLHPSRSPQKNRHSKRTRRGAWRGAEVLARMNAADRNSAKYHTAFDRVSVGSEVGDGDSLMEEVSTSRKRRVSVASVAEFEESEEVLEARKRRLEHYRELEEGYQLHVELVL</sequence>
<feature type="compositionally biased region" description="Polar residues" evidence="1">
    <location>
        <begin position="289"/>
        <end position="336"/>
    </location>
</feature>
<feature type="region of interest" description="Disordered" evidence="1">
    <location>
        <begin position="510"/>
        <end position="540"/>
    </location>
</feature>
<feature type="region of interest" description="Disordered" evidence="1">
    <location>
        <begin position="1"/>
        <end position="174"/>
    </location>
</feature>
<organism evidence="2 3">
    <name type="scientific">Dioszegia hungarica</name>
    <dbReference type="NCBI Taxonomy" id="4972"/>
    <lineage>
        <taxon>Eukaryota</taxon>
        <taxon>Fungi</taxon>
        <taxon>Dikarya</taxon>
        <taxon>Basidiomycota</taxon>
        <taxon>Agaricomycotina</taxon>
        <taxon>Tremellomycetes</taxon>
        <taxon>Tremellales</taxon>
        <taxon>Bulleribasidiaceae</taxon>
        <taxon>Dioszegia</taxon>
    </lineage>
</organism>
<evidence type="ECO:0000313" key="2">
    <source>
        <dbReference type="EMBL" id="KAI9639342.1"/>
    </source>
</evidence>
<feature type="compositionally biased region" description="Polar residues" evidence="1">
    <location>
        <begin position="407"/>
        <end position="418"/>
    </location>
</feature>
<feature type="region of interest" description="Disordered" evidence="1">
    <location>
        <begin position="406"/>
        <end position="447"/>
    </location>
</feature>
<gene>
    <name evidence="2" type="ORF">MKK02DRAFT_39642</name>
</gene>
<dbReference type="GeneID" id="77729908"/>
<proteinExistence type="predicted"/>
<feature type="compositionally biased region" description="Polar residues" evidence="1">
    <location>
        <begin position="250"/>
        <end position="265"/>
    </location>
</feature>